<dbReference type="InterPro" id="IPR036388">
    <property type="entry name" value="WH-like_DNA-bd_sf"/>
</dbReference>
<dbReference type="GO" id="GO:0032993">
    <property type="term" value="C:protein-DNA complex"/>
    <property type="evidence" value="ECO:0007669"/>
    <property type="project" value="TreeGrafter"/>
</dbReference>
<dbReference type="SUPFAM" id="SSF53850">
    <property type="entry name" value="Periplasmic binding protein-like II"/>
    <property type="match status" value="1"/>
</dbReference>
<dbReference type="EMBL" id="CADCTH010000032">
    <property type="protein sequence ID" value="CAA9213015.1"/>
    <property type="molecule type" value="Genomic_DNA"/>
</dbReference>
<dbReference type="Gene3D" id="1.10.10.10">
    <property type="entry name" value="Winged helix-like DNA-binding domain superfamily/Winged helix DNA-binding domain"/>
    <property type="match status" value="1"/>
</dbReference>
<dbReference type="Gene3D" id="3.40.190.10">
    <property type="entry name" value="Periplasmic binding protein-like II"/>
    <property type="match status" value="2"/>
</dbReference>
<dbReference type="InterPro" id="IPR000847">
    <property type="entry name" value="LysR_HTH_N"/>
</dbReference>
<name>A0A6J4H279_9PSEU</name>
<keyword evidence="4" id="KW-0804">Transcription</keyword>
<feature type="domain" description="HTH lysR-type" evidence="5">
    <location>
        <begin position="11"/>
        <end position="65"/>
    </location>
</feature>
<dbReference type="CDD" id="cd08423">
    <property type="entry name" value="PBP2_LTTR_like_6"/>
    <property type="match status" value="1"/>
</dbReference>
<evidence type="ECO:0000256" key="1">
    <source>
        <dbReference type="ARBA" id="ARBA00009437"/>
    </source>
</evidence>
<dbReference type="Pfam" id="PF03466">
    <property type="entry name" value="LysR_substrate"/>
    <property type="match status" value="1"/>
</dbReference>
<organism evidence="6">
    <name type="scientific">uncultured Actinomycetospora sp</name>
    <dbReference type="NCBI Taxonomy" id="1135996"/>
    <lineage>
        <taxon>Bacteria</taxon>
        <taxon>Bacillati</taxon>
        <taxon>Actinomycetota</taxon>
        <taxon>Actinomycetes</taxon>
        <taxon>Pseudonocardiales</taxon>
        <taxon>Pseudonocardiaceae</taxon>
        <taxon>Actinomycetospora</taxon>
        <taxon>environmental samples</taxon>
    </lineage>
</organism>
<dbReference type="GO" id="GO:0003677">
    <property type="term" value="F:DNA binding"/>
    <property type="evidence" value="ECO:0007669"/>
    <property type="project" value="UniProtKB-KW"/>
</dbReference>
<proteinExistence type="inferred from homology"/>
<evidence type="ECO:0000256" key="2">
    <source>
        <dbReference type="ARBA" id="ARBA00023015"/>
    </source>
</evidence>
<evidence type="ECO:0000313" key="6">
    <source>
        <dbReference type="EMBL" id="CAA9213015.1"/>
    </source>
</evidence>
<accession>A0A6J4H279</accession>
<dbReference type="AlphaFoldDB" id="A0A6J4H279"/>
<comment type="similarity">
    <text evidence="1">Belongs to the LysR transcriptional regulatory family.</text>
</comment>
<gene>
    <name evidence="6" type="ORF">AVDCRST_MAG54-207</name>
</gene>
<dbReference type="Pfam" id="PF00126">
    <property type="entry name" value="HTH_1"/>
    <property type="match status" value="1"/>
</dbReference>
<dbReference type="PANTHER" id="PTHR30346">
    <property type="entry name" value="TRANSCRIPTIONAL DUAL REGULATOR HCAR-RELATED"/>
    <property type="match status" value="1"/>
</dbReference>
<dbReference type="GO" id="GO:0003700">
    <property type="term" value="F:DNA-binding transcription factor activity"/>
    <property type="evidence" value="ECO:0007669"/>
    <property type="project" value="InterPro"/>
</dbReference>
<dbReference type="SUPFAM" id="SSF46785">
    <property type="entry name" value="Winged helix' DNA-binding domain"/>
    <property type="match status" value="1"/>
</dbReference>
<reference evidence="6" key="1">
    <citation type="submission" date="2020-02" db="EMBL/GenBank/DDBJ databases">
        <authorList>
            <person name="Meier V. D."/>
        </authorList>
    </citation>
    <scope>NUCLEOTIDE SEQUENCE</scope>
    <source>
        <strain evidence="6">AVDCRST_MAG54</strain>
    </source>
</reference>
<evidence type="ECO:0000256" key="3">
    <source>
        <dbReference type="ARBA" id="ARBA00023125"/>
    </source>
</evidence>
<evidence type="ECO:0000259" key="5">
    <source>
        <dbReference type="PROSITE" id="PS50931"/>
    </source>
</evidence>
<keyword evidence="2" id="KW-0805">Transcription regulation</keyword>
<dbReference type="PROSITE" id="PS50931">
    <property type="entry name" value="HTH_LYSR"/>
    <property type="match status" value="1"/>
</dbReference>
<keyword evidence="3" id="KW-0238">DNA-binding</keyword>
<dbReference type="InterPro" id="IPR036390">
    <property type="entry name" value="WH_DNA-bd_sf"/>
</dbReference>
<evidence type="ECO:0000256" key="4">
    <source>
        <dbReference type="ARBA" id="ARBA00023163"/>
    </source>
</evidence>
<protein>
    <recommendedName>
        <fullName evidence="5">HTH lysR-type domain-containing protein</fullName>
    </recommendedName>
</protein>
<sequence length="316" mass="33487">MILYAEYMIDRRLRVLQAIARHGTVTAAAEVCRLTPSAVSHQMQALARELDVALLEPVGRGVRLTPAAHTLLGHTETLTAAWEQARADLAADRAGAVGGTLRFAAFSSAAATVVPRALEHLRTEHPALRVFLRESEPARSFDLLAADDADIAVIVATPSIPPASDAAFEQQSLFDEPLDILVGPDHPLVGRTGAVALRDLAGDPWICGNVGRAYHQLVTLACTAAGFAPDIAHYADEWDTGAALVARGFGVALVPRLADLPAHHDTRRIPITTDPVPTRRVIAAVRAGSQDQPTIAAGLEALRHVTETGLPALGRS</sequence>
<dbReference type="PANTHER" id="PTHR30346:SF29">
    <property type="entry name" value="LYSR SUBSTRATE-BINDING"/>
    <property type="match status" value="1"/>
</dbReference>
<dbReference type="InterPro" id="IPR005119">
    <property type="entry name" value="LysR_subst-bd"/>
</dbReference>